<proteinExistence type="predicted"/>
<gene>
    <name evidence="1" type="ORF">F5148DRAFT_693119</name>
</gene>
<dbReference type="Proteomes" id="UP001207468">
    <property type="component" value="Unassembled WGS sequence"/>
</dbReference>
<protein>
    <submittedName>
        <fullName evidence="1">Uncharacterized protein</fullName>
    </submittedName>
</protein>
<name>A0ACC0UFH2_9AGAM</name>
<organism evidence="1 2">
    <name type="scientific">Russula earlei</name>
    <dbReference type="NCBI Taxonomy" id="71964"/>
    <lineage>
        <taxon>Eukaryota</taxon>
        <taxon>Fungi</taxon>
        <taxon>Dikarya</taxon>
        <taxon>Basidiomycota</taxon>
        <taxon>Agaricomycotina</taxon>
        <taxon>Agaricomycetes</taxon>
        <taxon>Russulales</taxon>
        <taxon>Russulaceae</taxon>
        <taxon>Russula</taxon>
    </lineage>
</organism>
<dbReference type="EMBL" id="JAGFNK010000055">
    <property type="protein sequence ID" value="KAI9509804.1"/>
    <property type="molecule type" value="Genomic_DNA"/>
</dbReference>
<sequence length="445" mass="48989">MSHPTPIPPQRTSLPFGPKPPSGVTALLRRFSAPSPYTGGSIVIVEEPAAQPGVSLTEPPVRAEDASLHSTVPFNTVHQYNLQSRGRDYAFIILRSHAANARDPPLLYLGEELTGSVVLSLNDLSGMQSMDVVLQMFESDPIRPSFETKRILLSQQVDQSHISGGIFRWPFAIAFPTASVSSSSSSTTSSSLGHQSLHANGAGSDPKFQLVVTIYRHGRLTRNVGLRQKIYYVPPPDPSDPSSPPSTLDVLPHDHPVDTSWPEQKLPAVLVSGVMFGQVHVEVECRFIVPKSYSAQSSVIPLRLVLTGENRQALDLLAVPHVVDVRLLKVMDFGTEGATLRPFTLKNRSSFHRTDLVARAEWVLDGHAKELLPNERHPRSRWRIKLTGALHKEPGVELSASFEEPGVALRIMYIACLFPFRSTRDFKPANDPKKELAMGKIHLTN</sequence>
<comment type="caution">
    <text evidence="1">The sequence shown here is derived from an EMBL/GenBank/DDBJ whole genome shotgun (WGS) entry which is preliminary data.</text>
</comment>
<keyword evidence="2" id="KW-1185">Reference proteome</keyword>
<evidence type="ECO:0000313" key="1">
    <source>
        <dbReference type="EMBL" id="KAI9509804.1"/>
    </source>
</evidence>
<evidence type="ECO:0000313" key="2">
    <source>
        <dbReference type="Proteomes" id="UP001207468"/>
    </source>
</evidence>
<accession>A0ACC0UFH2</accession>
<reference evidence="1" key="1">
    <citation type="submission" date="2021-03" db="EMBL/GenBank/DDBJ databases">
        <title>Evolutionary priming and transition to the ectomycorrhizal habit in an iconic lineage of mushroom-forming fungi: is preadaptation a requirement?</title>
        <authorList>
            <consortium name="DOE Joint Genome Institute"/>
            <person name="Looney B.P."/>
            <person name="Miyauchi S."/>
            <person name="Morin E."/>
            <person name="Drula E."/>
            <person name="Courty P.E."/>
            <person name="Chicoki N."/>
            <person name="Fauchery L."/>
            <person name="Kohler A."/>
            <person name="Kuo A."/>
            <person name="LaButti K."/>
            <person name="Pangilinan J."/>
            <person name="Lipzen A."/>
            <person name="Riley R."/>
            <person name="Andreopoulos W."/>
            <person name="He G."/>
            <person name="Johnson J."/>
            <person name="Barry K.W."/>
            <person name="Grigoriev I.V."/>
            <person name="Nagy L."/>
            <person name="Hibbett D."/>
            <person name="Henrissat B."/>
            <person name="Matheny P.B."/>
            <person name="Labbe J."/>
            <person name="Martin A.F."/>
        </authorList>
    </citation>
    <scope>NUCLEOTIDE SEQUENCE</scope>
    <source>
        <strain evidence="1">BPL698</strain>
    </source>
</reference>